<organism evidence="1 2">
    <name type="scientific">Dallia pectoralis</name>
    <name type="common">Alaska blackfish</name>
    <dbReference type="NCBI Taxonomy" id="75939"/>
    <lineage>
        <taxon>Eukaryota</taxon>
        <taxon>Metazoa</taxon>
        <taxon>Chordata</taxon>
        <taxon>Craniata</taxon>
        <taxon>Vertebrata</taxon>
        <taxon>Euteleostomi</taxon>
        <taxon>Actinopterygii</taxon>
        <taxon>Neopterygii</taxon>
        <taxon>Teleostei</taxon>
        <taxon>Protacanthopterygii</taxon>
        <taxon>Esociformes</taxon>
        <taxon>Umbridae</taxon>
        <taxon>Dallia</taxon>
    </lineage>
</organism>
<dbReference type="Proteomes" id="UP001157502">
    <property type="component" value="Chromosome 13"/>
</dbReference>
<comment type="caution">
    <text evidence="1">The sequence shown here is derived from an EMBL/GenBank/DDBJ whole genome shotgun (WGS) entry which is preliminary data.</text>
</comment>
<proteinExistence type="predicted"/>
<evidence type="ECO:0000313" key="1">
    <source>
        <dbReference type="EMBL" id="KAJ8002409.1"/>
    </source>
</evidence>
<evidence type="ECO:0000313" key="2">
    <source>
        <dbReference type="Proteomes" id="UP001157502"/>
    </source>
</evidence>
<accession>A0ACC2GFI6</accession>
<sequence>YKDYRDPPWSVQPYTFSKQYWSVLAARLAFVIFFQNLAMFLSMLVAWLIPDIPRSLREQIRKENMLLMDFLLQDEQKTLSSKPNHHLEKSEGSKRSGHTLDHSVNIDPDCQESERGEEKGAKLRGGGVEENFVRGGEEGGQTTSELDHEDISVVDLDSVMDQLYLLDPHLSQELPVSEAILQEQHQTSAIVGDMSSPKSTLVPTS</sequence>
<name>A0ACC2GFI6_DALPE</name>
<gene>
    <name evidence="1" type="ORF">DPEC_G00158590</name>
</gene>
<reference evidence="1" key="1">
    <citation type="submission" date="2021-05" db="EMBL/GenBank/DDBJ databases">
        <authorList>
            <person name="Pan Q."/>
            <person name="Jouanno E."/>
            <person name="Zahm M."/>
            <person name="Klopp C."/>
            <person name="Cabau C."/>
            <person name="Louis A."/>
            <person name="Berthelot C."/>
            <person name="Parey E."/>
            <person name="Roest Crollius H."/>
            <person name="Montfort J."/>
            <person name="Robinson-Rechavi M."/>
            <person name="Bouchez O."/>
            <person name="Lampietro C."/>
            <person name="Lopez Roques C."/>
            <person name="Donnadieu C."/>
            <person name="Postlethwait J."/>
            <person name="Bobe J."/>
            <person name="Dillon D."/>
            <person name="Chandos A."/>
            <person name="von Hippel F."/>
            <person name="Guiguen Y."/>
        </authorList>
    </citation>
    <scope>NUCLEOTIDE SEQUENCE</scope>
    <source>
        <strain evidence="1">YG-Jan2019</strain>
    </source>
</reference>
<feature type="non-terminal residue" evidence="1">
    <location>
        <position position="1"/>
    </location>
</feature>
<feature type="non-terminal residue" evidence="1">
    <location>
        <position position="205"/>
    </location>
</feature>
<keyword evidence="2" id="KW-1185">Reference proteome</keyword>
<protein>
    <submittedName>
        <fullName evidence="1">Uncharacterized protein</fullName>
    </submittedName>
</protein>
<dbReference type="EMBL" id="CM055740">
    <property type="protein sequence ID" value="KAJ8002409.1"/>
    <property type="molecule type" value="Genomic_DNA"/>
</dbReference>